<dbReference type="FunFam" id="1.10.287.110:FF:000034">
    <property type="entry name" value="Chaperone protein DnaJ"/>
    <property type="match status" value="1"/>
</dbReference>
<protein>
    <submittedName>
        <fullName evidence="3">Chaperone protein DnaJ</fullName>
    </submittedName>
</protein>
<evidence type="ECO:0000313" key="4">
    <source>
        <dbReference type="Proteomes" id="UP001174909"/>
    </source>
</evidence>
<organism evidence="3 4">
    <name type="scientific">Geodia barretti</name>
    <name type="common">Barrett's horny sponge</name>
    <dbReference type="NCBI Taxonomy" id="519541"/>
    <lineage>
        <taxon>Eukaryota</taxon>
        <taxon>Metazoa</taxon>
        <taxon>Porifera</taxon>
        <taxon>Demospongiae</taxon>
        <taxon>Heteroscleromorpha</taxon>
        <taxon>Tetractinellida</taxon>
        <taxon>Astrophorina</taxon>
        <taxon>Geodiidae</taxon>
        <taxon>Geodia</taxon>
    </lineage>
</organism>
<reference evidence="3" key="1">
    <citation type="submission" date="2023-03" db="EMBL/GenBank/DDBJ databases">
        <authorList>
            <person name="Steffen K."/>
            <person name="Cardenas P."/>
        </authorList>
    </citation>
    <scope>NUCLEOTIDE SEQUENCE</scope>
</reference>
<dbReference type="CDD" id="cd06257">
    <property type="entry name" value="DnaJ"/>
    <property type="match status" value="1"/>
</dbReference>
<keyword evidence="4" id="KW-1185">Reference proteome</keyword>
<dbReference type="PROSITE" id="PS00636">
    <property type="entry name" value="DNAJ_1"/>
    <property type="match status" value="1"/>
</dbReference>
<dbReference type="GO" id="GO:0042026">
    <property type="term" value="P:protein refolding"/>
    <property type="evidence" value="ECO:0007669"/>
    <property type="project" value="TreeGrafter"/>
</dbReference>
<evidence type="ECO:0000313" key="3">
    <source>
        <dbReference type="EMBL" id="CAI8046429.1"/>
    </source>
</evidence>
<accession>A0AA35TEU4</accession>
<dbReference type="PROSITE" id="PS50076">
    <property type="entry name" value="DNAJ_2"/>
    <property type="match status" value="1"/>
</dbReference>
<name>A0AA35TEU4_GEOBA</name>
<dbReference type="Gene3D" id="2.60.260.20">
    <property type="entry name" value="Urease metallochaperone UreE, N-terminal domain"/>
    <property type="match status" value="1"/>
</dbReference>
<dbReference type="GO" id="GO:0051082">
    <property type="term" value="F:unfolded protein binding"/>
    <property type="evidence" value="ECO:0007669"/>
    <property type="project" value="InterPro"/>
</dbReference>
<evidence type="ECO:0000259" key="2">
    <source>
        <dbReference type="PROSITE" id="PS50076"/>
    </source>
</evidence>
<dbReference type="GO" id="GO:0005737">
    <property type="term" value="C:cytoplasm"/>
    <property type="evidence" value="ECO:0007669"/>
    <property type="project" value="TreeGrafter"/>
</dbReference>
<dbReference type="Gene3D" id="1.10.287.110">
    <property type="entry name" value="DnaJ domain"/>
    <property type="match status" value="1"/>
</dbReference>
<proteinExistence type="predicted"/>
<comment type="caution">
    <text evidence="3">The sequence shown here is derived from an EMBL/GenBank/DDBJ whole genome shotgun (WGS) entry which is preliminary data.</text>
</comment>
<dbReference type="Pfam" id="PF00226">
    <property type="entry name" value="DnaJ"/>
    <property type="match status" value="1"/>
</dbReference>
<dbReference type="AlphaFoldDB" id="A0AA35TEU4"/>
<dbReference type="PANTHER" id="PTHR43096">
    <property type="entry name" value="DNAJ HOMOLOG 1, MITOCHONDRIAL-RELATED"/>
    <property type="match status" value="1"/>
</dbReference>
<feature type="domain" description="J" evidence="2">
    <location>
        <begin position="5"/>
        <end position="70"/>
    </location>
</feature>
<dbReference type="Proteomes" id="UP001174909">
    <property type="component" value="Unassembled WGS sequence"/>
</dbReference>
<gene>
    <name evidence="3" type="ORF">GBAR_LOCUS25685</name>
</gene>
<dbReference type="InterPro" id="IPR008971">
    <property type="entry name" value="HSP40/DnaJ_pept-bd"/>
</dbReference>
<dbReference type="EMBL" id="CASHTH010003565">
    <property type="protein sequence ID" value="CAI8046429.1"/>
    <property type="molecule type" value="Genomic_DNA"/>
</dbReference>
<keyword evidence="1" id="KW-0143">Chaperone</keyword>
<dbReference type="InterPro" id="IPR018253">
    <property type="entry name" value="DnaJ_domain_CS"/>
</dbReference>
<evidence type="ECO:0000256" key="1">
    <source>
        <dbReference type="ARBA" id="ARBA00023186"/>
    </source>
</evidence>
<sequence length="175" mass="19847">MAERDYYEVLGVNRNASPEEIKRAYRKVALKYHPDKNPGDKTAEEKFKEASNAYDVLSDPEKRKIYDIRGHAGVHNAGFQGYTNFEDIFTNFGDIFGREVFGDFGDVFGDVFSRENPTGFGPQRRGNLRTRLTIPFGESILGTEKRIQVNDRTLTIKIPPGIKDGQSLRLAVKEI</sequence>
<dbReference type="InterPro" id="IPR036869">
    <property type="entry name" value="J_dom_sf"/>
</dbReference>
<dbReference type="SMART" id="SM00271">
    <property type="entry name" value="DnaJ"/>
    <property type="match status" value="1"/>
</dbReference>
<dbReference type="PANTHER" id="PTHR43096:SF48">
    <property type="entry name" value="CHAPERONE PROTEIN DNAJ"/>
    <property type="match status" value="1"/>
</dbReference>
<dbReference type="InterPro" id="IPR001623">
    <property type="entry name" value="DnaJ_domain"/>
</dbReference>
<dbReference type="PRINTS" id="PR00625">
    <property type="entry name" value="JDOMAIN"/>
</dbReference>
<dbReference type="SUPFAM" id="SSF46565">
    <property type="entry name" value="Chaperone J-domain"/>
    <property type="match status" value="1"/>
</dbReference>
<dbReference type="SUPFAM" id="SSF49493">
    <property type="entry name" value="HSP40/DnaJ peptide-binding domain"/>
    <property type="match status" value="1"/>
</dbReference>